<keyword evidence="1 4" id="KW-0378">Hydrolase</keyword>
<keyword evidence="7" id="KW-1185">Reference proteome</keyword>
<evidence type="ECO:0000256" key="2">
    <source>
        <dbReference type="ARBA" id="ARBA00022963"/>
    </source>
</evidence>
<reference evidence="6" key="1">
    <citation type="submission" date="2019-04" db="EMBL/GenBank/DDBJ databases">
        <title>Sequencing of skin fungus with MAO and IRED activity.</title>
        <authorList>
            <person name="Marsaioli A.J."/>
            <person name="Bonatto J.M.C."/>
            <person name="Reis Junior O."/>
        </authorList>
    </citation>
    <scope>NUCLEOTIDE SEQUENCE</scope>
    <source>
        <strain evidence="6">30M1</strain>
    </source>
</reference>
<feature type="active site" description="Proton acceptor" evidence="4">
    <location>
        <position position="196"/>
    </location>
</feature>
<dbReference type="PANTHER" id="PTHR24185">
    <property type="entry name" value="CALCIUM-INDEPENDENT PHOSPHOLIPASE A2-GAMMA"/>
    <property type="match status" value="1"/>
</dbReference>
<feature type="short sequence motif" description="GXSXG" evidence="4">
    <location>
        <begin position="55"/>
        <end position="59"/>
    </location>
</feature>
<dbReference type="AlphaFoldDB" id="A0A9P4WDF8"/>
<organism evidence="6 7">
    <name type="scientific">Curvularia kusanoi</name>
    <name type="common">Cochliobolus kusanoi</name>
    <dbReference type="NCBI Taxonomy" id="90978"/>
    <lineage>
        <taxon>Eukaryota</taxon>
        <taxon>Fungi</taxon>
        <taxon>Dikarya</taxon>
        <taxon>Ascomycota</taxon>
        <taxon>Pezizomycotina</taxon>
        <taxon>Dothideomycetes</taxon>
        <taxon>Pleosporomycetidae</taxon>
        <taxon>Pleosporales</taxon>
        <taxon>Pleosporineae</taxon>
        <taxon>Pleosporaceae</taxon>
        <taxon>Curvularia</taxon>
    </lineage>
</organism>
<evidence type="ECO:0000256" key="3">
    <source>
        <dbReference type="ARBA" id="ARBA00023098"/>
    </source>
</evidence>
<feature type="short sequence motif" description="GXGXXG" evidence="4">
    <location>
        <begin position="13"/>
        <end position="18"/>
    </location>
</feature>
<accession>A0A9P4WDF8</accession>
<sequence length="453" mass="50469">MDRSGFCLLSLDGGGVRGLATLFVLKKIMNKLNSEREKVGYKPVKPCDVFHMMAGTSTGGLIAIMLGRLEMTVEECITEYTTLMKDVFSRNKLSSPVGIFGGVKSRFSSEALSQAIAGVLGRLNIPADEKFLVENPTCKVFVCAMLQKVGRVTRLRSYRVPEGNDQDPTILQAALATSAAPTYFSKVEIEGSTYIDGAIGANNPAEQLEAEANDILCDGNNNLITQVACFLSVGTGRMDLNSVSDRGVRRLVEALKKEATETEHTHNSIEGRWRPRGQESRYYRFNVDQGLNEVKLAEFNKRDTIQAGAIAYLDRYDIKDALHRCVQDLMTRQREFIDRGDAKKNLPAHQLNYQVMTEAIEQYNHALQRAKRSPETTPKELARIYQKLTQASIKSSILSSKPKKKTAHAKAAQEYAQETLKTARESQDESRVAQAEFQLAMFNKYKALMAQAM</sequence>
<dbReference type="CDD" id="cd07216">
    <property type="entry name" value="Pat17_PNPLA8_PNPLA9_like3"/>
    <property type="match status" value="1"/>
</dbReference>
<dbReference type="Pfam" id="PF01734">
    <property type="entry name" value="Patatin"/>
    <property type="match status" value="1"/>
</dbReference>
<dbReference type="EMBL" id="SWKU01000005">
    <property type="protein sequence ID" value="KAF3006907.1"/>
    <property type="molecule type" value="Genomic_DNA"/>
</dbReference>
<dbReference type="GO" id="GO:0047499">
    <property type="term" value="F:calcium-independent phospholipase A2 activity"/>
    <property type="evidence" value="ECO:0007669"/>
    <property type="project" value="TreeGrafter"/>
</dbReference>
<proteinExistence type="predicted"/>
<dbReference type="GO" id="GO:0016020">
    <property type="term" value="C:membrane"/>
    <property type="evidence" value="ECO:0007669"/>
    <property type="project" value="TreeGrafter"/>
</dbReference>
<dbReference type="InterPro" id="IPR016035">
    <property type="entry name" value="Acyl_Trfase/lysoPLipase"/>
</dbReference>
<evidence type="ECO:0000313" key="7">
    <source>
        <dbReference type="Proteomes" id="UP000801428"/>
    </source>
</evidence>
<keyword evidence="3 4" id="KW-0443">Lipid metabolism</keyword>
<feature type="domain" description="PNPLA" evidence="5">
    <location>
        <begin position="9"/>
        <end position="209"/>
    </location>
</feature>
<dbReference type="SUPFAM" id="SSF52151">
    <property type="entry name" value="FabD/lysophospholipase-like"/>
    <property type="match status" value="1"/>
</dbReference>
<dbReference type="PANTHER" id="PTHR24185:SF1">
    <property type="entry name" value="CALCIUM-INDEPENDENT PHOSPHOLIPASE A2-GAMMA"/>
    <property type="match status" value="1"/>
</dbReference>
<dbReference type="GO" id="GO:0019369">
    <property type="term" value="P:arachidonate metabolic process"/>
    <property type="evidence" value="ECO:0007669"/>
    <property type="project" value="TreeGrafter"/>
</dbReference>
<evidence type="ECO:0000313" key="6">
    <source>
        <dbReference type="EMBL" id="KAF3006907.1"/>
    </source>
</evidence>
<evidence type="ECO:0000256" key="4">
    <source>
        <dbReference type="PROSITE-ProRule" id="PRU01161"/>
    </source>
</evidence>
<name>A0A9P4WDF8_CURKU</name>
<comment type="caution">
    <text evidence="6">The sequence shown here is derived from an EMBL/GenBank/DDBJ whole genome shotgun (WGS) entry which is preliminary data.</text>
</comment>
<dbReference type="GO" id="GO:0046486">
    <property type="term" value="P:glycerolipid metabolic process"/>
    <property type="evidence" value="ECO:0007669"/>
    <property type="project" value="UniProtKB-ARBA"/>
</dbReference>
<evidence type="ECO:0000256" key="1">
    <source>
        <dbReference type="ARBA" id="ARBA00022801"/>
    </source>
</evidence>
<feature type="active site" description="Nucleophile" evidence="4">
    <location>
        <position position="57"/>
    </location>
</feature>
<gene>
    <name evidence="6" type="ORF">E8E13_011166</name>
</gene>
<evidence type="ECO:0000259" key="5">
    <source>
        <dbReference type="PROSITE" id="PS51635"/>
    </source>
</evidence>
<protein>
    <recommendedName>
        <fullName evidence="5">PNPLA domain-containing protein</fullName>
    </recommendedName>
</protein>
<dbReference type="Proteomes" id="UP000801428">
    <property type="component" value="Unassembled WGS sequence"/>
</dbReference>
<dbReference type="Gene3D" id="3.40.1090.10">
    <property type="entry name" value="Cytosolic phospholipase A2 catalytic domain"/>
    <property type="match status" value="1"/>
</dbReference>
<keyword evidence="2 4" id="KW-0442">Lipid degradation</keyword>
<dbReference type="PROSITE" id="PS51635">
    <property type="entry name" value="PNPLA"/>
    <property type="match status" value="1"/>
</dbReference>
<dbReference type="OrthoDB" id="1658288at2759"/>
<feature type="short sequence motif" description="DGA/G" evidence="4">
    <location>
        <begin position="196"/>
        <end position="198"/>
    </location>
</feature>
<dbReference type="GO" id="GO:0016042">
    <property type="term" value="P:lipid catabolic process"/>
    <property type="evidence" value="ECO:0007669"/>
    <property type="project" value="UniProtKB-UniRule"/>
</dbReference>
<dbReference type="InterPro" id="IPR002641">
    <property type="entry name" value="PNPLA_dom"/>
</dbReference>